<evidence type="ECO:0000259" key="1">
    <source>
        <dbReference type="Pfam" id="PF17829"/>
    </source>
</evidence>
<dbReference type="EMBL" id="AWGB01000010">
    <property type="protein sequence ID" value="ESQ92877.1"/>
    <property type="molecule type" value="Genomic_DNA"/>
</dbReference>
<dbReference type="RefSeq" id="WP_018083484.1">
    <property type="nucleotide sequence ID" value="NZ_AQWM01000033.1"/>
</dbReference>
<dbReference type="Proteomes" id="UP000017837">
    <property type="component" value="Unassembled WGS sequence"/>
</dbReference>
<dbReference type="PATRIC" id="fig|1121022.4.peg.1434"/>
<evidence type="ECO:0000313" key="3">
    <source>
        <dbReference type="Proteomes" id="UP000017837"/>
    </source>
</evidence>
<comment type="caution">
    <text evidence="2">The sequence shown here is derived from an EMBL/GenBank/DDBJ whole genome shotgun (WGS) entry which is preliminary data.</text>
</comment>
<reference evidence="2 3" key="1">
    <citation type="journal article" date="2014" name="Nature">
        <title>Sequential evolution of bacterial morphology by co-option of a developmental regulator.</title>
        <authorList>
            <person name="Jiang C."/>
            <person name="Brown P.J."/>
            <person name="Ducret A."/>
            <person name="Brun Y.V."/>
        </authorList>
    </citation>
    <scope>NUCLEOTIDE SEQUENCE [LARGE SCALE GENOMIC DNA]</scope>
    <source>
        <strain evidence="2 3">DSM 16100</strain>
    </source>
</reference>
<name>V4PFW3_9CAUL</name>
<accession>V4PFW3</accession>
<dbReference type="Gene3D" id="2.60.120.1620">
    <property type="match status" value="1"/>
</dbReference>
<dbReference type="AlphaFoldDB" id="V4PFW3"/>
<proteinExistence type="predicted"/>
<gene>
    <name evidence="2" type="ORF">ABENE_07170</name>
</gene>
<keyword evidence="3" id="KW-1185">Reference proteome</keyword>
<dbReference type="InterPro" id="IPR041437">
    <property type="entry name" value="GH115_C"/>
</dbReference>
<evidence type="ECO:0000313" key="2">
    <source>
        <dbReference type="EMBL" id="ESQ92877.1"/>
    </source>
</evidence>
<dbReference type="Pfam" id="PF17829">
    <property type="entry name" value="GH115_C"/>
    <property type="match status" value="1"/>
</dbReference>
<organism evidence="2 3">
    <name type="scientific">Asticcacaulis benevestitus DSM 16100 = ATCC BAA-896</name>
    <dbReference type="NCBI Taxonomy" id="1121022"/>
    <lineage>
        <taxon>Bacteria</taxon>
        <taxon>Pseudomonadati</taxon>
        <taxon>Pseudomonadota</taxon>
        <taxon>Alphaproteobacteria</taxon>
        <taxon>Caulobacterales</taxon>
        <taxon>Caulobacteraceae</taxon>
        <taxon>Asticcacaulis</taxon>
    </lineage>
</organism>
<protein>
    <recommendedName>
        <fullName evidence="1">Gylcosyl hydrolase 115 C-terminal domain-containing protein</fullName>
    </recommendedName>
</protein>
<sequence>MEQSRRLFLKSTATRYLTSAFHLDHAGQHVLRVSMVDPGLVVQKIIVSGARLPDSDFGPPDNRPVS</sequence>
<feature type="domain" description="Gylcosyl hydrolase 115 C-terminal" evidence="1">
    <location>
        <begin position="17"/>
        <end position="60"/>
    </location>
</feature>